<evidence type="ECO:0000313" key="2">
    <source>
        <dbReference type="Proteomes" id="UP000237717"/>
    </source>
</evidence>
<organism evidence="1 2">
    <name type="scientific">Agrobacterium tumefaciens</name>
    <dbReference type="NCBI Taxonomy" id="358"/>
    <lineage>
        <taxon>Bacteria</taxon>
        <taxon>Pseudomonadati</taxon>
        <taxon>Pseudomonadota</taxon>
        <taxon>Alphaproteobacteria</taxon>
        <taxon>Hyphomicrobiales</taxon>
        <taxon>Rhizobiaceae</taxon>
        <taxon>Rhizobium/Agrobacterium group</taxon>
        <taxon>Agrobacterium</taxon>
        <taxon>Agrobacterium tumefaciens complex</taxon>
    </lineage>
</organism>
<dbReference type="Proteomes" id="UP000237717">
    <property type="component" value="Chromosome II"/>
</dbReference>
<gene>
    <name evidence="1" type="ORF">At1D1609_42970</name>
</gene>
<accession>A0A2L2LJ25</accession>
<dbReference type="EMBL" id="CP026925">
    <property type="protein sequence ID" value="AVH44342.1"/>
    <property type="molecule type" value="Genomic_DNA"/>
</dbReference>
<dbReference type="AlphaFoldDB" id="A0A2L2LJ25"/>
<sequence length="97" mass="10971">MRPKLIIVYTPILHLFAGIRKGQEPVLIQTFGAVNRPRFLDHLRLEFSGFMNRPRFLDHLRLEFSGFIQGGGLVEPPDFISEIGTLLPIAPCGRNSL</sequence>
<protein>
    <submittedName>
        <fullName evidence="1">Uncharacterized protein</fullName>
    </submittedName>
</protein>
<name>A0A2L2LJ25_AGRTU</name>
<proteinExistence type="predicted"/>
<reference evidence="1 2" key="1">
    <citation type="submission" date="2018-02" db="EMBL/GenBank/DDBJ databases">
        <title>Complete genome sequence of Agrobacterium tumefaciens 1D1609.</title>
        <authorList>
            <person name="Cho S.-T."/>
            <person name="Haryono M."/>
            <person name="Chang H.-H."/>
            <person name="Santos M.N."/>
            <person name="Lai E.-M."/>
            <person name="Kuo C.-H."/>
        </authorList>
    </citation>
    <scope>NUCLEOTIDE SEQUENCE [LARGE SCALE GENOMIC DNA]</scope>
    <source>
        <strain evidence="1 2">1D1609</strain>
    </source>
</reference>
<evidence type="ECO:0000313" key="1">
    <source>
        <dbReference type="EMBL" id="AVH44342.1"/>
    </source>
</evidence>